<keyword evidence="3" id="KW-0540">Nuclease</keyword>
<keyword evidence="4" id="KW-1185">Reference proteome</keyword>
<evidence type="ECO:0000259" key="2">
    <source>
        <dbReference type="Pfam" id="PF03372"/>
    </source>
</evidence>
<keyword evidence="3" id="KW-0269">Exonuclease</keyword>
<name>A0A7Y9EHU4_9ACTN</name>
<reference evidence="3 4" key="1">
    <citation type="submission" date="2020-07" db="EMBL/GenBank/DDBJ databases">
        <title>Sequencing the genomes of 1000 actinobacteria strains.</title>
        <authorList>
            <person name="Klenk H.-P."/>
        </authorList>
    </citation>
    <scope>NUCLEOTIDE SEQUENCE [LARGE SCALE GENOMIC DNA]</scope>
    <source>
        <strain evidence="3 4">DSM 40398</strain>
    </source>
</reference>
<dbReference type="Proteomes" id="UP000529783">
    <property type="component" value="Unassembled WGS sequence"/>
</dbReference>
<proteinExistence type="predicted"/>
<dbReference type="Gene3D" id="3.60.10.10">
    <property type="entry name" value="Endonuclease/exonuclease/phosphatase"/>
    <property type="match status" value="1"/>
</dbReference>
<dbReference type="GO" id="GO:0004519">
    <property type="term" value="F:endonuclease activity"/>
    <property type="evidence" value="ECO:0007669"/>
    <property type="project" value="UniProtKB-KW"/>
</dbReference>
<gene>
    <name evidence="3" type="ORF">BJY14_004046</name>
</gene>
<comment type="caution">
    <text evidence="3">The sequence shown here is derived from an EMBL/GenBank/DDBJ whole genome shotgun (WGS) entry which is preliminary data.</text>
</comment>
<dbReference type="AlphaFoldDB" id="A0A7Y9EHU4"/>
<accession>A0A7Y9EHU4</accession>
<sequence length="283" mass="31108">MRVVSWNLAYRGVAAAEHQGALLRELAADVVLLQEANPNSTGVLRQAAGLDWLIRAVDLRTAMPDDRPARRRGVAIAGRGPQPRSSWLLTECPLPERALFTRVTSGNVTFTAGAYHAPPGVTWGLVKPRQAERCASWLATQAGPLLFGADANTPVLDAIDFADTRTHWHTGDRHLRGEPGDDLLWGPAKVHALDDALRRWLDDRPETLAALRQTTPHGPLAITHRTGRRKNSPGTARRFDSVWISRHWTVREIRHLYDEGLAAGSDHAPVVVDLDFVPDGTQA</sequence>
<dbReference type="SUPFAM" id="SSF56219">
    <property type="entry name" value="DNase I-like"/>
    <property type="match status" value="1"/>
</dbReference>
<protein>
    <submittedName>
        <fullName evidence="3">Endonuclease/exonuclease/phosphatase family metal-dependent hydrolase</fullName>
    </submittedName>
</protein>
<dbReference type="RefSeq" id="WP_179845040.1">
    <property type="nucleotide sequence ID" value="NZ_JACCBA010000001.1"/>
</dbReference>
<feature type="domain" description="Endonuclease/exonuclease/phosphatase" evidence="2">
    <location>
        <begin position="4"/>
        <end position="267"/>
    </location>
</feature>
<evidence type="ECO:0000313" key="3">
    <source>
        <dbReference type="EMBL" id="NYD48063.1"/>
    </source>
</evidence>
<evidence type="ECO:0000313" key="4">
    <source>
        <dbReference type="Proteomes" id="UP000529783"/>
    </source>
</evidence>
<evidence type="ECO:0000256" key="1">
    <source>
        <dbReference type="SAM" id="MobiDB-lite"/>
    </source>
</evidence>
<dbReference type="EMBL" id="JACCBA010000001">
    <property type="protein sequence ID" value="NYD48063.1"/>
    <property type="molecule type" value="Genomic_DNA"/>
</dbReference>
<organism evidence="3 4">
    <name type="scientific">Actinomadura luteofluorescens</name>
    <dbReference type="NCBI Taxonomy" id="46163"/>
    <lineage>
        <taxon>Bacteria</taxon>
        <taxon>Bacillati</taxon>
        <taxon>Actinomycetota</taxon>
        <taxon>Actinomycetes</taxon>
        <taxon>Streptosporangiales</taxon>
        <taxon>Thermomonosporaceae</taxon>
        <taxon>Actinomadura</taxon>
    </lineage>
</organism>
<dbReference type="Pfam" id="PF03372">
    <property type="entry name" value="Exo_endo_phos"/>
    <property type="match status" value="1"/>
</dbReference>
<feature type="region of interest" description="Disordered" evidence="1">
    <location>
        <begin position="216"/>
        <end position="235"/>
    </location>
</feature>
<keyword evidence="3" id="KW-0378">Hydrolase</keyword>
<dbReference type="GO" id="GO:0004527">
    <property type="term" value="F:exonuclease activity"/>
    <property type="evidence" value="ECO:0007669"/>
    <property type="project" value="UniProtKB-KW"/>
</dbReference>
<keyword evidence="3" id="KW-0255">Endonuclease</keyword>
<dbReference type="InterPro" id="IPR005135">
    <property type="entry name" value="Endo/exonuclease/phosphatase"/>
</dbReference>
<dbReference type="InterPro" id="IPR036691">
    <property type="entry name" value="Endo/exonu/phosph_ase_sf"/>
</dbReference>